<dbReference type="AlphaFoldDB" id="A0AAP2GT24"/>
<dbReference type="Proteomes" id="UP001319080">
    <property type="component" value="Unassembled WGS sequence"/>
</dbReference>
<keyword evidence="1" id="KW-0812">Transmembrane</keyword>
<dbReference type="EMBL" id="JAHESE010000070">
    <property type="protein sequence ID" value="MBT1712436.1"/>
    <property type="molecule type" value="Genomic_DNA"/>
</dbReference>
<dbReference type="RefSeq" id="WP_254087999.1">
    <property type="nucleotide sequence ID" value="NZ_JAHESE010000070.1"/>
</dbReference>
<reference evidence="2 3" key="1">
    <citation type="submission" date="2021-05" db="EMBL/GenBank/DDBJ databases">
        <title>A Polyphasic approach of four new species of the genus Ohtaekwangia: Ohtaekwangia histidinii sp. nov., Ohtaekwangia cretensis sp. nov., Ohtaekwangia indiensis sp. nov., Ohtaekwangia reichenbachii sp. nov. from diverse environment.</title>
        <authorList>
            <person name="Octaviana S."/>
        </authorList>
    </citation>
    <scope>NUCLEOTIDE SEQUENCE [LARGE SCALE GENOMIC DNA]</scope>
    <source>
        <strain evidence="2 3">PWU5</strain>
    </source>
</reference>
<proteinExistence type="predicted"/>
<name>A0AAP2GT24_9BACT</name>
<keyword evidence="1" id="KW-0472">Membrane</keyword>
<keyword evidence="1" id="KW-1133">Transmembrane helix</keyword>
<keyword evidence="3" id="KW-1185">Reference proteome</keyword>
<comment type="caution">
    <text evidence="2">The sequence shown here is derived from an EMBL/GenBank/DDBJ whole genome shotgun (WGS) entry which is preliminary data.</text>
</comment>
<feature type="transmembrane region" description="Helical" evidence="1">
    <location>
        <begin position="54"/>
        <end position="73"/>
    </location>
</feature>
<feature type="transmembrane region" description="Helical" evidence="1">
    <location>
        <begin position="15"/>
        <end position="34"/>
    </location>
</feature>
<evidence type="ECO:0000313" key="2">
    <source>
        <dbReference type="EMBL" id="MBT1712436.1"/>
    </source>
</evidence>
<protein>
    <submittedName>
        <fullName evidence="2">Uncharacterized protein</fullName>
    </submittedName>
</protein>
<feature type="transmembrane region" description="Helical" evidence="1">
    <location>
        <begin position="212"/>
        <end position="230"/>
    </location>
</feature>
<evidence type="ECO:0000256" key="1">
    <source>
        <dbReference type="SAM" id="Phobius"/>
    </source>
</evidence>
<gene>
    <name evidence="2" type="ORF">KK062_29615</name>
</gene>
<feature type="transmembrane region" description="Helical" evidence="1">
    <location>
        <begin position="181"/>
        <end position="200"/>
    </location>
</feature>
<evidence type="ECO:0000313" key="3">
    <source>
        <dbReference type="Proteomes" id="UP001319080"/>
    </source>
</evidence>
<accession>A0AAP2GT24</accession>
<sequence length="252" mass="29235">MDLLSAFKSENQRELLIIVLPGSIAIWPYTYLIIRKLNFEPESLLSEWTLIPLILIFLFISWGAGFFLADIAANIEIRLEKIYFTIKTTSKQPKTYFPFSFLDNSTVLLRLTFGWLLILFNRWEMLLGGLIPVRVMDKTSISLRDEFYCRWNQYLSNCIFDNEPILIRYYRAVLNRFKFELTIIAAVAVMVIGHFLLFLIGPSYAIDWTATGTYFVLLTSGTTFLFIEAFKSIELLDHLRAQMISTCAQNGK</sequence>
<organism evidence="2 3">
    <name type="scientific">Dawidia cretensis</name>
    <dbReference type="NCBI Taxonomy" id="2782350"/>
    <lineage>
        <taxon>Bacteria</taxon>
        <taxon>Pseudomonadati</taxon>
        <taxon>Bacteroidota</taxon>
        <taxon>Cytophagia</taxon>
        <taxon>Cytophagales</taxon>
        <taxon>Chryseotaleaceae</taxon>
        <taxon>Dawidia</taxon>
    </lineage>
</organism>